<dbReference type="SUPFAM" id="SSF143990">
    <property type="entry name" value="YbiA-like"/>
    <property type="match status" value="1"/>
</dbReference>
<keyword evidence="3" id="KW-1185">Reference proteome</keyword>
<name>A0A9E7SK81_9CAUD</name>
<accession>A0A9E7SK81</accession>
<protein>
    <recommendedName>
        <fullName evidence="1">NADAR domain-containing protein</fullName>
    </recommendedName>
</protein>
<dbReference type="Pfam" id="PF08719">
    <property type="entry name" value="NADAR"/>
    <property type="match status" value="1"/>
</dbReference>
<sequence>MGEKFIPFYNGPFCQWASSPIVVDGVRYNCAEQYMMAKKALLFEDGEAYLAIMATSDPSEQKRIGRRVRGFRREVWDVVSRDVVARASLAKFTSTPKLYRELTSTEGHVLVEASPTDDVWGVKLFENDPAVHDRSKWRGTNWLGQVLTDLREHLLAVREAQHKRK</sequence>
<dbReference type="Proteomes" id="UP001057102">
    <property type="component" value="Segment"/>
</dbReference>
<gene>
    <name evidence="2" type="ORF">DONNERLITTCHEN_00710</name>
</gene>
<dbReference type="CDD" id="cd15457">
    <property type="entry name" value="NADAR"/>
    <property type="match status" value="1"/>
</dbReference>
<proteinExistence type="predicted"/>
<dbReference type="InterPro" id="IPR037238">
    <property type="entry name" value="YbiA-like_sf"/>
</dbReference>
<dbReference type="Gene3D" id="1.10.357.40">
    <property type="entry name" value="YbiA-like"/>
    <property type="match status" value="1"/>
</dbReference>
<evidence type="ECO:0000313" key="2">
    <source>
        <dbReference type="EMBL" id="USN14471.1"/>
    </source>
</evidence>
<evidence type="ECO:0000313" key="3">
    <source>
        <dbReference type="Proteomes" id="UP001057102"/>
    </source>
</evidence>
<reference evidence="2" key="1">
    <citation type="submission" date="2022-05" db="EMBL/GenBank/DDBJ databases">
        <authorList>
            <person name="Friedrich I."/>
            <person name="Poehlein A."/>
            <person name="Schneider D."/>
            <person name="Hertel R."/>
            <person name="Daniel R."/>
        </authorList>
    </citation>
    <scope>NUCLEOTIDE SEQUENCE</scope>
</reference>
<evidence type="ECO:0000259" key="1">
    <source>
        <dbReference type="Pfam" id="PF08719"/>
    </source>
</evidence>
<organism evidence="2 3">
    <name type="scientific">Janthinobacterium phage vB_JliS-Donnerlittchen</name>
    <dbReference type="NCBI Taxonomy" id="2948610"/>
    <lineage>
        <taxon>Viruses</taxon>
        <taxon>Duplodnaviria</taxon>
        <taxon>Heunggongvirae</taxon>
        <taxon>Uroviricota</taxon>
        <taxon>Caudoviricetes</taxon>
        <taxon>Mesyanzhinovviridae</taxon>
        <taxon>Bradleyvirinae</taxon>
        <taxon>Donnerlittchenvirus</taxon>
        <taxon>Donnerlittchenvirus donnerlittchenvirus</taxon>
    </lineage>
</organism>
<dbReference type="InterPro" id="IPR012816">
    <property type="entry name" value="NADAR"/>
</dbReference>
<feature type="domain" description="NADAR" evidence="1">
    <location>
        <begin position="10"/>
        <end position="154"/>
    </location>
</feature>
<dbReference type="EMBL" id="ON529854">
    <property type="protein sequence ID" value="USN14471.1"/>
    <property type="molecule type" value="Genomic_DNA"/>
</dbReference>
<dbReference type="NCBIfam" id="TIGR02464">
    <property type="entry name" value="ribofla_fusion"/>
    <property type="match status" value="1"/>
</dbReference>